<dbReference type="SMART" id="SM00535">
    <property type="entry name" value="RIBOc"/>
    <property type="match status" value="1"/>
</dbReference>
<dbReference type="EC" id="3.1.26.3" evidence="3"/>
<feature type="coiled-coil region" evidence="8">
    <location>
        <begin position="622"/>
        <end position="656"/>
    </location>
</feature>
<evidence type="ECO:0000256" key="5">
    <source>
        <dbReference type="ARBA" id="ARBA00022759"/>
    </source>
</evidence>
<dbReference type="InterPro" id="IPR036389">
    <property type="entry name" value="RNase_III_sf"/>
</dbReference>
<feature type="compositionally biased region" description="Polar residues" evidence="9">
    <location>
        <begin position="749"/>
        <end position="760"/>
    </location>
</feature>
<dbReference type="GO" id="GO:0034475">
    <property type="term" value="P:U4 snRNA 3'-end processing"/>
    <property type="evidence" value="ECO:0007669"/>
    <property type="project" value="UniProtKB-ARBA"/>
</dbReference>
<comment type="similarity">
    <text evidence="2">Belongs to the ribonucleoside diphosphate reductase large chain family.</text>
</comment>
<evidence type="ECO:0000256" key="6">
    <source>
        <dbReference type="ARBA" id="ARBA00022801"/>
    </source>
</evidence>
<protein>
    <recommendedName>
        <fullName evidence="3">ribonuclease III</fullName>
        <ecNumber evidence="3">3.1.26.3</ecNumber>
    </recommendedName>
</protein>
<dbReference type="AlphaFoldDB" id="A0A9W4SYV3"/>
<dbReference type="SUPFAM" id="SSF54768">
    <property type="entry name" value="dsRNA-binding domain-like"/>
    <property type="match status" value="1"/>
</dbReference>
<keyword evidence="5" id="KW-0255">Endonuclease</keyword>
<keyword evidence="7" id="KW-0694">RNA-binding</keyword>
<keyword evidence="12" id="KW-1185">Reference proteome</keyword>
<comment type="caution">
    <text evidence="11">The sequence shown here is derived from an EMBL/GenBank/DDBJ whole genome shotgun (WGS) entry which is preliminary data.</text>
</comment>
<evidence type="ECO:0000259" key="10">
    <source>
        <dbReference type="PROSITE" id="PS50142"/>
    </source>
</evidence>
<keyword evidence="8" id="KW-0175">Coiled coil</keyword>
<gene>
    <name evidence="11" type="ORF">FWILDA_LOCUS12152</name>
</gene>
<dbReference type="InterPro" id="IPR039718">
    <property type="entry name" value="Rrm1"/>
</dbReference>
<evidence type="ECO:0000313" key="11">
    <source>
        <dbReference type="EMBL" id="CAI2185589.1"/>
    </source>
</evidence>
<dbReference type="PANTHER" id="PTHR11573:SF6">
    <property type="entry name" value="RIBONUCLEOSIDE-DIPHOSPHATE REDUCTASE LARGE SUBUNIT"/>
    <property type="match status" value="1"/>
</dbReference>
<keyword evidence="6" id="KW-0378">Hydrolase</keyword>
<feature type="compositionally biased region" description="Polar residues" evidence="9">
    <location>
        <begin position="501"/>
        <end position="515"/>
    </location>
</feature>
<dbReference type="GO" id="GO:0005524">
    <property type="term" value="F:ATP binding"/>
    <property type="evidence" value="ECO:0007669"/>
    <property type="project" value="TreeGrafter"/>
</dbReference>
<dbReference type="GO" id="GO:0009263">
    <property type="term" value="P:deoxyribonucleotide biosynthetic process"/>
    <property type="evidence" value="ECO:0007669"/>
    <property type="project" value="TreeGrafter"/>
</dbReference>
<dbReference type="EMBL" id="CAMKVN010003787">
    <property type="protein sequence ID" value="CAI2185589.1"/>
    <property type="molecule type" value="Genomic_DNA"/>
</dbReference>
<evidence type="ECO:0000313" key="12">
    <source>
        <dbReference type="Proteomes" id="UP001153678"/>
    </source>
</evidence>
<dbReference type="Proteomes" id="UP001153678">
    <property type="component" value="Unassembled WGS sequence"/>
</dbReference>
<dbReference type="Gene3D" id="3.20.70.20">
    <property type="match status" value="1"/>
</dbReference>
<dbReference type="InterPro" id="IPR000999">
    <property type="entry name" value="RNase_III_dom"/>
</dbReference>
<dbReference type="InterPro" id="IPR000788">
    <property type="entry name" value="RNR_lg_C"/>
</dbReference>
<name>A0A9W4SYV3_9GLOM</name>
<dbReference type="PROSITE" id="PS50142">
    <property type="entry name" value="RNASE_3_2"/>
    <property type="match status" value="1"/>
</dbReference>
<dbReference type="GO" id="GO:0005971">
    <property type="term" value="C:ribonucleoside-diphosphate reductase complex"/>
    <property type="evidence" value="ECO:0007669"/>
    <property type="project" value="TreeGrafter"/>
</dbReference>
<evidence type="ECO:0000256" key="3">
    <source>
        <dbReference type="ARBA" id="ARBA00012177"/>
    </source>
</evidence>
<dbReference type="Gene3D" id="1.10.1520.10">
    <property type="entry name" value="Ribonuclease III domain"/>
    <property type="match status" value="1"/>
</dbReference>
<feature type="coiled-coil region" evidence="8">
    <location>
        <begin position="467"/>
        <end position="494"/>
    </location>
</feature>
<accession>A0A9W4SYV3</accession>
<evidence type="ECO:0000256" key="7">
    <source>
        <dbReference type="ARBA" id="ARBA00022884"/>
    </source>
</evidence>
<dbReference type="GO" id="GO:0004525">
    <property type="term" value="F:ribonuclease III activity"/>
    <property type="evidence" value="ECO:0007669"/>
    <property type="project" value="UniProtKB-EC"/>
</dbReference>
<dbReference type="SUPFAM" id="SSF69065">
    <property type="entry name" value="RNase III domain-like"/>
    <property type="match status" value="1"/>
</dbReference>
<dbReference type="PANTHER" id="PTHR11573">
    <property type="entry name" value="RIBONUCLEOSIDE-DIPHOSPHATE REDUCTASE LARGE CHAIN"/>
    <property type="match status" value="1"/>
</dbReference>
<dbReference type="GO" id="GO:0003723">
    <property type="term" value="F:RNA binding"/>
    <property type="evidence" value="ECO:0007669"/>
    <property type="project" value="UniProtKB-KW"/>
</dbReference>
<reference evidence="11" key="1">
    <citation type="submission" date="2022-08" db="EMBL/GenBank/DDBJ databases">
        <authorList>
            <person name="Kallberg Y."/>
            <person name="Tangrot J."/>
            <person name="Rosling A."/>
        </authorList>
    </citation>
    <scope>NUCLEOTIDE SEQUENCE</scope>
    <source>
        <strain evidence="11">Wild A</strain>
    </source>
</reference>
<dbReference type="GO" id="GO:0004748">
    <property type="term" value="F:ribonucleoside-diphosphate reductase activity, thioredoxin disulfide as acceptor"/>
    <property type="evidence" value="ECO:0007669"/>
    <property type="project" value="TreeGrafter"/>
</dbReference>
<comment type="catalytic activity">
    <reaction evidence="1">
        <text>Endonucleolytic cleavage to 5'-phosphomonoester.</text>
        <dbReference type="EC" id="3.1.26.3"/>
    </reaction>
</comment>
<dbReference type="CDD" id="cd00593">
    <property type="entry name" value="RIBOc"/>
    <property type="match status" value="1"/>
</dbReference>
<evidence type="ECO:0000256" key="4">
    <source>
        <dbReference type="ARBA" id="ARBA00022722"/>
    </source>
</evidence>
<feature type="region of interest" description="Disordered" evidence="9">
    <location>
        <begin position="499"/>
        <end position="557"/>
    </location>
</feature>
<dbReference type="Pfam" id="PF02867">
    <property type="entry name" value="Ribonuc_red_lgC"/>
    <property type="match status" value="1"/>
</dbReference>
<feature type="compositionally biased region" description="Basic and acidic residues" evidence="9">
    <location>
        <begin position="543"/>
        <end position="557"/>
    </location>
</feature>
<evidence type="ECO:0000256" key="1">
    <source>
        <dbReference type="ARBA" id="ARBA00000109"/>
    </source>
</evidence>
<dbReference type="GO" id="GO:0030847">
    <property type="term" value="P:termination of RNA polymerase II transcription, exosome-dependent"/>
    <property type="evidence" value="ECO:0007669"/>
    <property type="project" value="UniProtKB-ARBA"/>
</dbReference>
<dbReference type="SUPFAM" id="SSF51998">
    <property type="entry name" value="PFL-like glycyl radical enzymes"/>
    <property type="match status" value="1"/>
</dbReference>
<organism evidence="11 12">
    <name type="scientific">Funneliformis geosporum</name>
    <dbReference type="NCBI Taxonomy" id="1117311"/>
    <lineage>
        <taxon>Eukaryota</taxon>
        <taxon>Fungi</taxon>
        <taxon>Fungi incertae sedis</taxon>
        <taxon>Mucoromycota</taxon>
        <taxon>Glomeromycotina</taxon>
        <taxon>Glomeromycetes</taxon>
        <taxon>Glomerales</taxon>
        <taxon>Glomeraceae</taxon>
        <taxon>Funneliformis</taxon>
    </lineage>
</organism>
<feature type="coiled-coil region" evidence="8">
    <location>
        <begin position="413"/>
        <end position="440"/>
    </location>
</feature>
<dbReference type="FunFam" id="1.10.1520.10:FF:000001">
    <property type="entry name" value="Ribonuclease 3"/>
    <property type="match status" value="1"/>
</dbReference>
<evidence type="ECO:0000256" key="8">
    <source>
        <dbReference type="SAM" id="Coils"/>
    </source>
</evidence>
<evidence type="ECO:0000256" key="2">
    <source>
        <dbReference type="ARBA" id="ARBA00010406"/>
    </source>
</evidence>
<dbReference type="GO" id="GO:0034963">
    <property type="term" value="P:box C/D sno(s)RNA processing"/>
    <property type="evidence" value="ECO:0007669"/>
    <property type="project" value="UniProtKB-ARBA"/>
</dbReference>
<dbReference type="Pfam" id="PF14622">
    <property type="entry name" value="Ribonucleas_3_3"/>
    <property type="match status" value="1"/>
</dbReference>
<evidence type="ECO:0000256" key="9">
    <source>
        <dbReference type="SAM" id="MobiDB-lite"/>
    </source>
</evidence>
<proteinExistence type="inferred from homology"/>
<keyword evidence="4" id="KW-0540">Nuclease</keyword>
<feature type="domain" description="RNase III" evidence="10">
    <location>
        <begin position="132"/>
        <end position="267"/>
    </location>
</feature>
<sequence>NLKEQVKKYGMRNSNTMAIAPTATISNVVGCYPCIEPLYDNLYTESNMMGEFVIYQGGSIQNIPNLPQSLKDKYRGAFELDPLWMIKITAERSKWIDQKSGLKTTYYLRTLGASQVEKSTLDASKFGYTQKRDSEQNRIINSIKDDDFFKQALTHASYCNENNLGFSYERLEFLGDEILNFYTSLFIYHSFPDFAEGKMSKLKQLMVQESTLAYLSREIGLNRMNEEGKLEYLKLGEGEMKNQGANKSSILADIFESFVAALYLKRGDYKSYLQEYCQQHKNRIRYQTKGIKRGKDNRLIFIREVKACGSEEDLIEKIINGQSEEEIKTIEVKINEALERHGWELSHNLQDIYHNDLLTSVIVIYSYEHKGKDDELLVRLKNDLIKFDEVVPEIYRAYDDSDLFVKTAIDMMRDSLLANIEDCEARIEKSQGDSEQQKKDKKSSSVVVNRYSFTLNKTKHFGPTLTVEAFRKELEREINEKADLLKKLETVIENGVRKVESQNVSPSTSTANNSDASDDYSETSSIFDEHEETDNNSDNSSDNDDKQKLDNQKEDPKLIETWREQNIRTITKFLNKEPVVKEVDLEAENRDITKKRKIKQQNAALDAILEETVDARNFDKHFQTAQRSLGEKEEEALELEAKNKELVAELEAISEINYNEEEKQFLAGQITDQQKKEEIAQRIEEKINAKLLKRNNKVGFEKKANQIKQEIKNAENSSNLHTQQAFKHAKNKAEALLKDLENISDENDTNTAKNNNFPTS</sequence>
<dbReference type="OrthoDB" id="416741at2759"/>
<feature type="region of interest" description="Disordered" evidence="9">
    <location>
        <begin position="740"/>
        <end position="760"/>
    </location>
</feature>
<feature type="non-terminal residue" evidence="11">
    <location>
        <position position="760"/>
    </location>
</feature>